<protein>
    <submittedName>
        <fullName evidence="2">Uncharacterized protein</fullName>
    </submittedName>
</protein>
<accession>A0A645HD86</accession>
<gene>
    <name evidence="2" type="ORF">SDC9_184510</name>
</gene>
<name>A0A645HD86_9ZZZZ</name>
<sequence length="104" mass="10815">MGDHDDRAGRRALGQLSEGRLGAAHQLGGGLDTWGGARTTVGGGHLSCHRTVELAIGTIDEAAIEFDVEPSRRGDGARGLLGAPQRAGDDPGRRQLHQQVGEIA</sequence>
<organism evidence="2">
    <name type="scientific">bioreactor metagenome</name>
    <dbReference type="NCBI Taxonomy" id="1076179"/>
    <lineage>
        <taxon>unclassified sequences</taxon>
        <taxon>metagenomes</taxon>
        <taxon>ecological metagenomes</taxon>
    </lineage>
</organism>
<dbReference type="EMBL" id="VSSQ01091442">
    <property type="protein sequence ID" value="MPN36998.1"/>
    <property type="molecule type" value="Genomic_DNA"/>
</dbReference>
<reference evidence="2" key="1">
    <citation type="submission" date="2019-08" db="EMBL/GenBank/DDBJ databases">
        <authorList>
            <person name="Kucharzyk K."/>
            <person name="Murdoch R.W."/>
            <person name="Higgins S."/>
            <person name="Loffler F."/>
        </authorList>
    </citation>
    <scope>NUCLEOTIDE SEQUENCE</scope>
</reference>
<feature type="region of interest" description="Disordered" evidence="1">
    <location>
        <begin position="70"/>
        <end position="104"/>
    </location>
</feature>
<dbReference type="AlphaFoldDB" id="A0A645HD86"/>
<comment type="caution">
    <text evidence="2">The sequence shown here is derived from an EMBL/GenBank/DDBJ whole genome shotgun (WGS) entry which is preliminary data.</text>
</comment>
<proteinExistence type="predicted"/>
<evidence type="ECO:0000256" key="1">
    <source>
        <dbReference type="SAM" id="MobiDB-lite"/>
    </source>
</evidence>
<evidence type="ECO:0000313" key="2">
    <source>
        <dbReference type="EMBL" id="MPN36998.1"/>
    </source>
</evidence>